<gene>
    <name evidence="1" type="ORF">ACFQY0_05260</name>
</gene>
<evidence type="ECO:0000313" key="2">
    <source>
        <dbReference type="Proteomes" id="UP001596472"/>
    </source>
</evidence>
<dbReference type="InterPro" id="IPR016024">
    <property type="entry name" value="ARM-type_fold"/>
</dbReference>
<dbReference type="RefSeq" id="WP_379709959.1">
    <property type="nucleotide sequence ID" value="NZ_JBHTBS010000002.1"/>
</dbReference>
<dbReference type="InterPro" id="IPR011989">
    <property type="entry name" value="ARM-like"/>
</dbReference>
<evidence type="ECO:0008006" key="3">
    <source>
        <dbReference type="Google" id="ProtNLM"/>
    </source>
</evidence>
<organism evidence="1 2">
    <name type="scientific">Haloferula chungangensis</name>
    <dbReference type="NCBI Taxonomy" id="1048331"/>
    <lineage>
        <taxon>Bacteria</taxon>
        <taxon>Pseudomonadati</taxon>
        <taxon>Verrucomicrobiota</taxon>
        <taxon>Verrucomicrobiia</taxon>
        <taxon>Verrucomicrobiales</taxon>
        <taxon>Verrucomicrobiaceae</taxon>
        <taxon>Haloferula</taxon>
    </lineage>
</organism>
<reference evidence="2" key="1">
    <citation type="journal article" date="2019" name="Int. J. Syst. Evol. Microbiol.">
        <title>The Global Catalogue of Microorganisms (GCM) 10K type strain sequencing project: providing services to taxonomists for standard genome sequencing and annotation.</title>
        <authorList>
            <consortium name="The Broad Institute Genomics Platform"/>
            <consortium name="The Broad Institute Genome Sequencing Center for Infectious Disease"/>
            <person name="Wu L."/>
            <person name="Ma J."/>
        </authorList>
    </citation>
    <scope>NUCLEOTIDE SEQUENCE [LARGE SCALE GENOMIC DNA]</scope>
    <source>
        <strain evidence="2">CGMCC 4.1467</strain>
    </source>
</reference>
<dbReference type="SUPFAM" id="SSF48452">
    <property type="entry name" value="TPR-like"/>
    <property type="match status" value="1"/>
</dbReference>
<dbReference type="InterPro" id="IPR011990">
    <property type="entry name" value="TPR-like_helical_dom_sf"/>
</dbReference>
<accession>A0ABW2L4F9</accession>
<dbReference type="EMBL" id="JBHTBS010000002">
    <property type="protein sequence ID" value="MFC7336578.1"/>
    <property type="molecule type" value="Genomic_DNA"/>
</dbReference>
<dbReference type="Proteomes" id="UP001596472">
    <property type="component" value="Unassembled WGS sequence"/>
</dbReference>
<sequence>MSSGLFRGFTRIRVDFPLNLQTFGAMKFRLLPTCLAVVSFSLAQAAEDRGQERVPGELIRQLGDERYPVREAATFELWSMGEKARPLLKQAIASGDPEVAVRARGVLRKIHLGILPDSPPEVVELVVKYDTVSPQARLVIVRRLKQLRAWRQVLRIHELERDPKTLELISGEIDGVAVEAARELLADDEPDFSGAKELLEMGRPEPAQLMALADFHRMAGSLENELRKAEKLDGEAGHLWRYVLLAAKGDLDGAAKEADAAGQEVIGARLRALDGDPLPWVKMVPVPPQQIPPDSLEAYRDAVVDLWDNRPIAGGLVASLVKESKNGGVDERLGALGLLYALGESGVATDSMAELVPVLAFFHYENNERVDDAFRSLGLDPAEPDFEAWAAKRFEVVINDPDNSEDELNALATLGWFLERREMDEMAMKIFSEPLAELARQDPEIFLDKTNELFASFSFNRVVWPVLDASAAFAGEDPAKLIMVRDNLFGEGVHVSPLWESLGLYDPKMDGRTKLRMTAELLGFAPDDSNSLEKWWEWGRVQMDKGAKDERREMMGLLLAISAVRSDAIRYLEITDLMHAREIEFSDLGELGETFRFAEYELSCLIAVGRWEEIVERRRLASARVPTDPIRRAYLAGALRKVGKEAEAALEEEKIERLVLGDVRAMRWIARAYTGCGDFERAGEWWWRVALETTGSTEEFSYAAEAVLAEAKEQGNWKLVASLGELQMLYHLMMGDRSDQPWTLLRSRIETEMARALSTIDDDREAAIEMLERCHNRGATDGSMADYFFPALRSVGLTEQHDRWFEETWKSYVDVLERFPGSHNTRNTAAWTAARANRRLDQAEKMITEALEAMPRQAAYLDTLGEIWFCRGDREKALKWSTKALLHEPGESTLVRQHERFRSGDFPLK</sequence>
<dbReference type="SUPFAM" id="SSF48371">
    <property type="entry name" value="ARM repeat"/>
    <property type="match status" value="1"/>
</dbReference>
<name>A0ABW2L4F9_9BACT</name>
<comment type="caution">
    <text evidence="1">The sequence shown here is derived from an EMBL/GenBank/DDBJ whole genome shotgun (WGS) entry which is preliminary data.</text>
</comment>
<proteinExistence type="predicted"/>
<evidence type="ECO:0000313" key="1">
    <source>
        <dbReference type="EMBL" id="MFC7336578.1"/>
    </source>
</evidence>
<dbReference type="Gene3D" id="1.25.10.10">
    <property type="entry name" value="Leucine-rich Repeat Variant"/>
    <property type="match status" value="1"/>
</dbReference>
<protein>
    <recommendedName>
        <fullName evidence="3">Tetratricopeptide repeat protein</fullName>
    </recommendedName>
</protein>
<keyword evidence="2" id="KW-1185">Reference proteome</keyword>
<dbReference type="Gene3D" id="1.25.40.10">
    <property type="entry name" value="Tetratricopeptide repeat domain"/>
    <property type="match status" value="1"/>
</dbReference>